<comment type="caution">
    <text evidence="2">The sequence shown here is derived from an EMBL/GenBank/DDBJ whole genome shotgun (WGS) entry which is preliminary data.</text>
</comment>
<accession>A0AAN5DE15</accession>
<evidence type="ECO:0000313" key="3">
    <source>
        <dbReference type="Proteomes" id="UP001328107"/>
    </source>
</evidence>
<dbReference type="AlphaFoldDB" id="A0AAN5DE15"/>
<protein>
    <submittedName>
        <fullName evidence="2">Uncharacterized protein</fullName>
    </submittedName>
</protein>
<evidence type="ECO:0000313" key="2">
    <source>
        <dbReference type="EMBL" id="GMR61399.1"/>
    </source>
</evidence>
<feature type="region of interest" description="Disordered" evidence="1">
    <location>
        <begin position="44"/>
        <end position="85"/>
    </location>
</feature>
<keyword evidence="3" id="KW-1185">Reference proteome</keyword>
<organism evidence="2 3">
    <name type="scientific">Pristionchus mayeri</name>
    <dbReference type="NCBI Taxonomy" id="1317129"/>
    <lineage>
        <taxon>Eukaryota</taxon>
        <taxon>Metazoa</taxon>
        <taxon>Ecdysozoa</taxon>
        <taxon>Nematoda</taxon>
        <taxon>Chromadorea</taxon>
        <taxon>Rhabditida</taxon>
        <taxon>Rhabditina</taxon>
        <taxon>Diplogasteromorpha</taxon>
        <taxon>Diplogasteroidea</taxon>
        <taxon>Neodiplogasteridae</taxon>
        <taxon>Pristionchus</taxon>
    </lineage>
</organism>
<sequence length="115" mass="12769">RYQSQTGGGIDEEMEKISEEAAREYGYGTSLLLRLLAGSETTTGVGPLECDSGAVVEETSQQTNRKKQSRKSEDDKKKLNKMPQDKESVYDVRGCLLGHSKTISHYGLKPIRCEI</sequence>
<dbReference type="Proteomes" id="UP001328107">
    <property type="component" value="Unassembled WGS sequence"/>
</dbReference>
<reference evidence="3" key="1">
    <citation type="submission" date="2022-10" db="EMBL/GenBank/DDBJ databases">
        <title>Genome assembly of Pristionchus species.</title>
        <authorList>
            <person name="Yoshida K."/>
            <person name="Sommer R.J."/>
        </authorList>
    </citation>
    <scope>NUCLEOTIDE SEQUENCE [LARGE SCALE GENOMIC DNA]</scope>
    <source>
        <strain evidence="3">RS5460</strain>
    </source>
</reference>
<feature type="compositionally biased region" description="Basic and acidic residues" evidence="1">
    <location>
        <begin position="70"/>
        <end position="85"/>
    </location>
</feature>
<dbReference type="EMBL" id="BTRK01000006">
    <property type="protein sequence ID" value="GMR61399.1"/>
    <property type="molecule type" value="Genomic_DNA"/>
</dbReference>
<gene>
    <name evidence="2" type="ORF">PMAYCL1PPCAC_31594</name>
</gene>
<feature type="non-terminal residue" evidence="2">
    <location>
        <position position="1"/>
    </location>
</feature>
<proteinExistence type="predicted"/>
<name>A0AAN5DE15_9BILA</name>
<evidence type="ECO:0000256" key="1">
    <source>
        <dbReference type="SAM" id="MobiDB-lite"/>
    </source>
</evidence>